<evidence type="ECO:0000256" key="5">
    <source>
        <dbReference type="ARBA" id="ARBA00022989"/>
    </source>
</evidence>
<evidence type="ECO:0000256" key="2">
    <source>
        <dbReference type="ARBA" id="ARBA00022448"/>
    </source>
</evidence>
<feature type="transmembrane region" description="Helical" evidence="11">
    <location>
        <begin position="97"/>
        <end position="115"/>
    </location>
</feature>
<keyword evidence="6" id="KW-0915">Sodium</keyword>
<dbReference type="PANTHER" id="PTHR10110">
    <property type="entry name" value="SODIUM/HYDROGEN EXCHANGER"/>
    <property type="match status" value="1"/>
</dbReference>
<evidence type="ECO:0000256" key="8">
    <source>
        <dbReference type="ARBA" id="ARBA00023136"/>
    </source>
</evidence>
<comment type="subcellular location">
    <subcellularLocation>
        <location evidence="1">Cell membrane</location>
        <topology evidence="1">Multi-pass membrane protein</topology>
    </subcellularLocation>
</comment>
<keyword evidence="8 11" id="KW-0472">Membrane</keyword>
<comment type="caution">
    <text evidence="13">The sequence shown here is derived from an EMBL/GenBank/DDBJ whole genome shotgun (WGS) entry which is preliminary data.</text>
</comment>
<feature type="transmembrane region" description="Helical" evidence="11">
    <location>
        <begin position="261"/>
        <end position="278"/>
    </location>
</feature>
<name>A0A1Q9CRP6_SYMMI</name>
<keyword evidence="3" id="KW-1003">Cell membrane</keyword>
<keyword evidence="9" id="KW-0739">Sodium transport</keyword>
<evidence type="ECO:0000256" key="10">
    <source>
        <dbReference type="SAM" id="MobiDB-lite"/>
    </source>
</evidence>
<keyword evidence="5 11" id="KW-1133">Transmembrane helix</keyword>
<dbReference type="Proteomes" id="UP000186817">
    <property type="component" value="Unassembled WGS sequence"/>
</dbReference>
<dbReference type="Gene3D" id="6.10.140.1330">
    <property type="match status" value="1"/>
</dbReference>
<feature type="region of interest" description="Disordered" evidence="10">
    <location>
        <begin position="1"/>
        <end position="22"/>
    </location>
</feature>
<dbReference type="EMBL" id="LSRX01000966">
    <property type="protein sequence ID" value="OLP85596.1"/>
    <property type="molecule type" value="Genomic_DNA"/>
</dbReference>
<dbReference type="InterPro" id="IPR018422">
    <property type="entry name" value="Cation/H_exchanger_CPA1"/>
</dbReference>
<dbReference type="AlphaFoldDB" id="A0A1Q9CRP6"/>
<sequence>MKPNSLNKGAVNTTGSDHEEGHHSHPHDGLFFLLLSFTIGTLITALTMVRYFKGLQQTVALFITGIIIALIHNAVPVESRYASWETSWQMWMDIDPHLLLFTMLPSLLMADAMTIHTGVAMRVAKQCIYLAGPGVLINALLAACFLYVYLPYQWPFLLCLTTGSILCATDPVAVVALLKELGASPTLTVLIQGEALLNDGTAIVLYLMAYSMLEGTAYDAHEAVNFLTRTIAIALATGGVVGLLAYLSLKVVGSPFDHSSGIIQTVITFGCAYVSFYLSEGLFSASGEARLH</sequence>
<evidence type="ECO:0000256" key="6">
    <source>
        <dbReference type="ARBA" id="ARBA00023053"/>
    </source>
</evidence>
<feature type="domain" description="Cation/H+ exchanger transmembrane" evidence="12">
    <location>
        <begin position="42"/>
        <end position="282"/>
    </location>
</feature>
<dbReference type="GO" id="GO:0015385">
    <property type="term" value="F:sodium:proton antiporter activity"/>
    <property type="evidence" value="ECO:0007669"/>
    <property type="project" value="InterPro"/>
</dbReference>
<evidence type="ECO:0000313" key="14">
    <source>
        <dbReference type="Proteomes" id="UP000186817"/>
    </source>
</evidence>
<keyword evidence="2" id="KW-0813">Transport</keyword>
<evidence type="ECO:0000256" key="1">
    <source>
        <dbReference type="ARBA" id="ARBA00004651"/>
    </source>
</evidence>
<dbReference type="GO" id="GO:0015386">
    <property type="term" value="F:potassium:proton antiporter activity"/>
    <property type="evidence" value="ECO:0007669"/>
    <property type="project" value="TreeGrafter"/>
</dbReference>
<feature type="transmembrane region" description="Helical" evidence="11">
    <location>
        <begin position="30"/>
        <end position="52"/>
    </location>
</feature>
<dbReference type="PANTHER" id="PTHR10110:SF86">
    <property type="entry name" value="SODIUM_HYDROGEN EXCHANGER 7"/>
    <property type="match status" value="1"/>
</dbReference>
<evidence type="ECO:0000256" key="3">
    <source>
        <dbReference type="ARBA" id="ARBA00022475"/>
    </source>
</evidence>
<keyword evidence="7" id="KW-0406">Ion transport</keyword>
<evidence type="ECO:0000313" key="13">
    <source>
        <dbReference type="EMBL" id="OLP85596.1"/>
    </source>
</evidence>
<dbReference type="GO" id="GO:0051453">
    <property type="term" value="P:regulation of intracellular pH"/>
    <property type="evidence" value="ECO:0007669"/>
    <property type="project" value="TreeGrafter"/>
</dbReference>
<organism evidence="13 14">
    <name type="scientific">Symbiodinium microadriaticum</name>
    <name type="common">Dinoflagellate</name>
    <name type="synonym">Zooxanthella microadriatica</name>
    <dbReference type="NCBI Taxonomy" id="2951"/>
    <lineage>
        <taxon>Eukaryota</taxon>
        <taxon>Sar</taxon>
        <taxon>Alveolata</taxon>
        <taxon>Dinophyceae</taxon>
        <taxon>Suessiales</taxon>
        <taxon>Symbiodiniaceae</taxon>
        <taxon>Symbiodinium</taxon>
    </lineage>
</organism>
<protein>
    <submittedName>
        <fullName evidence="13">Sodium/hydrogen exchanger 7</fullName>
    </submittedName>
</protein>
<gene>
    <name evidence="13" type="primary">NHX7</name>
    <name evidence="13" type="ORF">AK812_SmicGene33400</name>
</gene>
<evidence type="ECO:0000256" key="9">
    <source>
        <dbReference type="ARBA" id="ARBA00023201"/>
    </source>
</evidence>
<feature type="transmembrane region" description="Helical" evidence="11">
    <location>
        <begin position="230"/>
        <end position="249"/>
    </location>
</feature>
<dbReference type="OMA" id="PCISSHE"/>
<dbReference type="GO" id="GO:0005886">
    <property type="term" value="C:plasma membrane"/>
    <property type="evidence" value="ECO:0007669"/>
    <property type="project" value="UniProtKB-SubCell"/>
</dbReference>
<keyword evidence="14" id="KW-1185">Reference proteome</keyword>
<dbReference type="OrthoDB" id="425684at2759"/>
<evidence type="ECO:0000256" key="11">
    <source>
        <dbReference type="SAM" id="Phobius"/>
    </source>
</evidence>
<evidence type="ECO:0000259" key="12">
    <source>
        <dbReference type="Pfam" id="PF00999"/>
    </source>
</evidence>
<feature type="transmembrane region" description="Helical" evidence="11">
    <location>
        <begin position="127"/>
        <end position="148"/>
    </location>
</feature>
<feature type="compositionally biased region" description="Polar residues" evidence="10">
    <location>
        <begin position="1"/>
        <end position="15"/>
    </location>
</feature>
<accession>A0A1Q9CRP6</accession>
<reference evidence="13 14" key="1">
    <citation type="submission" date="2016-02" db="EMBL/GenBank/DDBJ databases">
        <title>Genome analysis of coral dinoflagellate symbionts highlights evolutionary adaptations to a symbiotic lifestyle.</title>
        <authorList>
            <person name="Aranda M."/>
            <person name="Li Y."/>
            <person name="Liew Y.J."/>
            <person name="Baumgarten S."/>
            <person name="Simakov O."/>
            <person name="Wilson M."/>
            <person name="Piel J."/>
            <person name="Ashoor H."/>
            <person name="Bougouffa S."/>
            <person name="Bajic V.B."/>
            <person name="Ryu T."/>
            <person name="Ravasi T."/>
            <person name="Bayer T."/>
            <person name="Micklem G."/>
            <person name="Kim H."/>
            <person name="Bhak J."/>
            <person name="Lajeunesse T.C."/>
            <person name="Voolstra C.R."/>
        </authorList>
    </citation>
    <scope>NUCLEOTIDE SEQUENCE [LARGE SCALE GENOMIC DNA]</scope>
    <source>
        <strain evidence="13 14">CCMP2467</strain>
    </source>
</reference>
<evidence type="ECO:0000256" key="7">
    <source>
        <dbReference type="ARBA" id="ARBA00023065"/>
    </source>
</evidence>
<feature type="transmembrane region" description="Helical" evidence="11">
    <location>
        <begin position="59"/>
        <end position="77"/>
    </location>
</feature>
<dbReference type="Pfam" id="PF00999">
    <property type="entry name" value="Na_H_Exchanger"/>
    <property type="match status" value="1"/>
</dbReference>
<feature type="transmembrane region" description="Helical" evidence="11">
    <location>
        <begin position="190"/>
        <end position="210"/>
    </location>
</feature>
<proteinExistence type="predicted"/>
<evidence type="ECO:0000256" key="4">
    <source>
        <dbReference type="ARBA" id="ARBA00022692"/>
    </source>
</evidence>
<keyword evidence="4 11" id="KW-0812">Transmembrane</keyword>
<dbReference type="GO" id="GO:0098719">
    <property type="term" value="P:sodium ion import across plasma membrane"/>
    <property type="evidence" value="ECO:0007669"/>
    <property type="project" value="TreeGrafter"/>
</dbReference>
<dbReference type="InterPro" id="IPR006153">
    <property type="entry name" value="Cation/H_exchanger_TM"/>
</dbReference>